<reference evidence="1" key="1">
    <citation type="submission" date="2019-08" db="EMBL/GenBank/DDBJ databases">
        <title>The genome of the North American firefly Photinus pyralis.</title>
        <authorList>
            <consortium name="Photinus pyralis genome working group"/>
            <person name="Fallon T.R."/>
            <person name="Sander Lower S.E."/>
            <person name="Weng J.-K."/>
        </authorList>
    </citation>
    <scope>NUCLEOTIDE SEQUENCE</scope>
    <source>
        <strain evidence="1">TRF0915ILg1</strain>
        <tissue evidence="1">Whole body</tissue>
    </source>
</reference>
<sequence>MFTIANKLQVLKFWTERKIAGENWLAAAPKIRPAEIFNLDETRVFTVPQIPKDLSKKGAKVVGQVATREGNENVTQVKFVSTIGNGNLCMA</sequence>
<dbReference type="AlphaFoldDB" id="A0A8K0D6X0"/>
<proteinExistence type="predicted"/>
<keyword evidence="2" id="KW-1185">Reference proteome</keyword>
<comment type="caution">
    <text evidence="1">The sequence shown here is derived from an EMBL/GenBank/DDBJ whole genome shotgun (WGS) entry which is preliminary data.</text>
</comment>
<evidence type="ECO:0000313" key="2">
    <source>
        <dbReference type="Proteomes" id="UP000801492"/>
    </source>
</evidence>
<evidence type="ECO:0000313" key="1">
    <source>
        <dbReference type="EMBL" id="KAF2898436.1"/>
    </source>
</evidence>
<name>A0A8K0D6X0_IGNLU</name>
<accession>A0A8K0D6X0</accession>
<protein>
    <submittedName>
        <fullName evidence="1">Uncharacterized protein</fullName>
    </submittedName>
</protein>
<organism evidence="1 2">
    <name type="scientific">Ignelater luminosus</name>
    <name type="common">Cucubano</name>
    <name type="synonym">Pyrophorus luminosus</name>
    <dbReference type="NCBI Taxonomy" id="2038154"/>
    <lineage>
        <taxon>Eukaryota</taxon>
        <taxon>Metazoa</taxon>
        <taxon>Ecdysozoa</taxon>
        <taxon>Arthropoda</taxon>
        <taxon>Hexapoda</taxon>
        <taxon>Insecta</taxon>
        <taxon>Pterygota</taxon>
        <taxon>Neoptera</taxon>
        <taxon>Endopterygota</taxon>
        <taxon>Coleoptera</taxon>
        <taxon>Polyphaga</taxon>
        <taxon>Elateriformia</taxon>
        <taxon>Elateroidea</taxon>
        <taxon>Elateridae</taxon>
        <taxon>Agrypninae</taxon>
        <taxon>Pyrophorini</taxon>
        <taxon>Ignelater</taxon>
    </lineage>
</organism>
<dbReference type="Proteomes" id="UP000801492">
    <property type="component" value="Unassembled WGS sequence"/>
</dbReference>
<dbReference type="EMBL" id="VTPC01003501">
    <property type="protein sequence ID" value="KAF2898436.1"/>
    <property type="molecule type" value="Genomic_DNA"/>
</dbReference>
<gene>
    <name evidence="1" type="ORF">ILUMI_07738</name>
</gene>